<feature type="domain" description="DUF4097" evidence="1">
    <location>
        <begin position="68"/>
        <end position="336"/>
    </location>
</feature>
<dbReference type="Proteomes" id="UP000309676">
    <property type="component" value="Unassembled WGS sequence"/>
</dbReference>
<evidence type="ECO:0000313" key="2">
    <source>
        <dbReference type="EMBL" id="TLS51575.1"/>
    </source>
</evidence>
<proteinExistence type="predicted"/>
<dbReference type="EMBL" id="VCIW01000008">
    <property type="protein sequence ID" value="TLS51575.1"/>
    <property type="molecule type" value="Genomic_DNA"/>
</dbReference>
<dbReference type="Gene3D" id="2.160.20.120">
    <property type="match status" value="1"/>
</dbReference>
<comment type="caution">
    <text evidence="2">The sequence shown here is derived from an EMBL/GenBank/DDBJ whole genome shotgun (WGS) entry which is preliminary data.</text>
</comment>
<accession>A0A5R9GJ27</accession>
<organism evidence="2 3">
    <name type="scientific">Paenibacillus antri</name>
    <dbReference type="NCBI Taxonomy" id="2582848"/>
    <lineage>
        <taxon>Bacteria</taxon>
        <taxon>Bacillati</taxon>
        <taxon>Bacillota</taxon>
        <taxon>Bacilli</taxon>
        <taxon>Bacillales</taxon>
        <taxon>Paenibacillaceae</taxon>
        <taxon>Paenibacillus</taxon>
    </lineage>
</organism>
<reference evidence="2 3" key="1">
    <citation type="submission" date="2019-05" db="EMBL/GenBank/DDBJ databases">
        <authorList>
            <person name="Narsing Rao M.P."/>
            <person name="Li W.J."/>
        </authorList>
    </citation>
    <scope>NUCLEOTIDE SEQUENCE [LARGE SCALE GENOMIC DNA]</scope>
    <source>
        <strain evidence="2 3">SYSU_K30003</strain>
    </source>
</reference>
<dbReference type="AlphaFoldDB" id="A0A5R9GJ27"/>
<dbReference type="InterPro" id="IPR025164">
    <property type="entry name" value="Toastrack_DUF4097"/>
</dbReference>
<keyword evidence="3" id="KW-1185">Reference proteome</keyword>
<sequence>MGARARTAEQYMETEMMFNMKSLLWIGTVCVLAGIPALYAFGSFGNGEFFGMRSFDVRETFEADGLRAIRIDGRGADVEVVRGDSEQIVVSVVGTADADTSERIDVKASVADGTLTVEPIVPDKGFFVAVFDVNVLVRLPDRAWESMDVLTSGGNVDVSSVRSAAVAVETGSGNVALADLTADALDVDAGSGNLRFGELYARDATLRIGSGNMTGIGFRAERLAFDVGSGNVRLEDGRGTLQGESRSGNIAVRFDAIEAPVVLRAGSGNVTVELAEKPEHLAFDFRTNSGESSVEWPYEAAGLVEPGEENAGAVSGRFGDGGVTLTAETGSGNITLGQR</sequence>
<evidence type="ECO:0000259" key="1">
    <source>
        <dbReference type="Pfam" id="PF13349"/>
    </source>
</evidence>
<gene>
    <name evidence="2" type="ORF">FE782_13800</name>
</gene>
<evidence type="ECO:0000313" key="3">
    <source>
        <dbReference type="Proteomes" id="UP000309676"/>
    </source>
</evidence>
<name>A0A5R9GJ27_9BACL</name>
<dbReference type="PANTHER" id="PTHR34094">
    <property type="match status" value="1"/>
</dbReference>
<protein>
    <submittedName>
        <fullName evidence="2">DUF4097 domain-containing protein</fullName>
    </submittedName>
</protein>
<dbReference type="Pfam" id="PF13349">
    <property type="entry name" value="DUF4097"/>
    <property type="match status" value="1"/>
</dbReference>
<dbReference type="PANTHER" id="PTHR34094:SF1">
    <property type="entry name" value="PROTEIN FAM185A"/>
    <property type="match status" value="1"/>
</dbReference>